<dbReference type="Proteomes" id="UP000770586">
    <property type="component" value="Unassembled WGS sequence"/>
</dbReference>
<reference evidence="8 9" key="1">
    <citation type="submission" date="2021-03" db="EMBL/GenBank/DDBJ databases">
        <title>Genomic Encyclopedia of Type Strains, Phase IV (KMG-IV): sequencing the most valuable type-strain genomes for metagenomic binning, comparative biology and taxonomic classification.</title>
        <authorList>
            <person name="Goeker M."/>
        </authorList>
    </citation>
    <scope>NUCLEOTIDE SEQUENCE [LARGE SCALE GENOMIC DNA]</scope>
    <source>
        <strain evidence="8 9">DSM 12287</strain>
    </source>
</reference>
<keyword evidence="6 7" id="KW-0472">Membrane</keyword>
<keyword evidence="9" id="KW-1185">Reference proteome</keyword>
<feature type="transmembrane region" description="Helical" evidence="7">
    <location>
        <begin position="314"/>
        <end position="336"/>
    </location>
</feature>
<feature type="transmembrane region" description="Helical" evidence="7">
    <location>
        <begin position="409"/>
        <end position="431"/>
    </location>
</feature>
<proteinExistence type="predicted"/>
<evidence type="ECO:0000256" key="2">
    <source>
        <dbReference type="ARBA" id="ARBA00022448"/>
    </source>
</evidence>
<keyword evidence="2" id="KW-0813">Transport</keyword>
<dbReference type="PANTHER" id="PTHR30003:SF0">
    <property type="entry name" value="GLYCOLATE PERMEASE GLCA-RELATED"/>
    <property type="match status" value="1"/>
</dbReference>
<keyword evidence="3" id="KW-1003">Cell membrane</keyword>
<dbReference type="PANTHER" id="PTHR30003">
    <property type="entry name" value="L-LACTATE PERMEASE"/>
    <property type="match status" value="1"/>
</dbReference>
<feature type="transmembrane region" description="Helical" evidence="7">
    <location>
        <begin position="243"/>
        <end position="262"/>
    </location>
</feature>
<feature type="transmembrane region" description="Helical" evidence="7">
    <location>
        <begin position="155"/>
        <end position="173"/>
    </location>
</feature>
<sequence length="566" mass="57746">MLPVNATYAALALLPLALLLFTLVVLRWRAHEAASVGMFAAAGVAVVAYGLPAEALSVASAKGVWDAVFVLYVILPALVFYHVIDRADGFEALRTRITAFTDNELFLVLAFGWVFVSFMQSISGFGTPIVVVAPLLLALGVKPVYSVAIPLIGHAWANTFGTLGVAWLALVQVTEMQSVAVTALALGVLLWIPNLVAGFSIAWIYGRMEAVRYAAPMILIVSLIHGGGQLAAVTVIPPEFANFFAATVGLLALAPLAAWDRYASATDAIEKRLVMTEGLTPAADGDGTGAVADGGVATAADAAAPDDDLMSLPLAALPFAVLAAIALVTAVVTPLGDALGSLQVGLSFPEIATGLGVVTEAAAPYDPFAPLTHPGTFLLASALVAFLVYRRKGHYEAAADRADEPRTGFSRAVLATAIPASIAVVSFLVMAKVMDHSGQVLVLAESVASVATTNTYGFLSPLIGSLGAFMTSSNTASNILFGGLQQQTAAQLGGLSEPLILAGQSAGGAIGNAISPGNVILGTTAAGIVGREGDVLRVTIPWVAAVGALVGLAIVSLNAAGLLGVA</sequence>
<evidence type="ECO:0000313" key="8">
    <source>
        <dbReference type="EMBL" id="MBP1901016.1"/>
    </source>
</evidence>
<dbReference type="GO" id="GO:0015295">
    <property type="term" value="F:solute:proton symporter activity"/>
    <property type="evidence" value="ECO:0007669"/>
    <property type="project" value="TreeGrafter"/>
</dbReference>
<comment type="caution">
    <text evidence="8">The sequence shown here is derived from an EMBL/GenBank/DDBJ whole genome shotgun (WGS) entry which is preliminary data.</text>
</comment>
<accession>A0A8J7RBQ9</accession>
<keyword evidence="4 7" id="KW-0812">Transmembrane</keyword>
<feature type="transmembrane region" description="Helical" evidence="7">
    <location>
        <begin position="217"/>
        <end position="237"/>
    </location>
</feature>
<dbReference type="GO" id="GO:0005886">
    <property type="term" value="C:plasma membrane"/>
    <property type="evidence" value="ECO:0007669"/>
    <property type="project" value="UniProtKB-SubCell"/>
</dbReference>
<feature type="transmembrane region" description="Helical" evidence="7">
    <location>
        <begin position="179"/>
        <end position="205"/>
    </location>
</feature>
<evidence type="ECO:0000256" key="5">
    <source>
        <dbReference type="ARBA" id="ARBA00022989"/>
    </source>
</evidence>
<feature type="transmembrane region" description="Helical" evidence="7">
    <location>
        <begin position="6"/>
        <end position="26"/>
    </location>
</feature>
<name>A0A8J7RBQ9_9EURY</name>
<dbReference type="InterPro" id="IPR003804">
    <property type="entry name" value="Lactate_perm"/>
</dbReference>
<feature type="transmembrane region" description="Helical" evidence="7">
    <location>
        <begin position="33"/>
        <end position="51"/>
    </location>
</feature>
<evidence type="ECO:0000256" key="3">
    <source>
        <dbReference type="ARBA" id="ARBA00022475"/>
    </source>
</evidence>
<evidence type="ECO:0000256" key="1">
    <source>
        <dbReference type="ARBA" id="ARBA00004651"/>
    </source>
</evidence>
<keyword evidence="5 7" id="KW-1133">Transmembrane helix</keyword>
<protein>
    <submittedName>
        <fullName evidence="8">Lactate permease</fullName>
    </submittedName>
</protein>
<dbReference type="GO" id="GO:0015129">
    <property type="term" value="F:lactate transmembrane transporter activity"/>
    <property type="evidence" value="ECO:0007669"/>
    <property type="project" value="InterPro"/>
</dbReference>
<evidence type="ECO:0000256" key="4">
    <source>
        <dbReference type="ARBA" id="ARBA00022692"/>
    </source>
</evidence>
<comment type="subcellular location">
    <subcellularLocation>
        <location evidence="1">Cell membrane</location>
        <topology evidence="1">Multi-pass membrane protein</topology>
    </subcellularLocation>
</comment>
<feature type="transmembrane region" description="Helical" evidence="7">
    <location>
        <begin position="63"/>
        <end position="84"/>
    </location>
</feature>
<dbReference type="EMBL" id="JAGGKE010000002">
    <property type="protein sequence ID" value="MBP1901016.1"/>
    <property type="molecule type" value="Genomic_DNA"/>
</dbReference>
<feature type="transmembrane region" description="Helical" evidence="7">
    <location>
        <begin position="105"/>
        <end position="123"/>
    </location>
</feature>
<evidence type="ECO:0000256" key="7">
    <source>
        <dbReference type="SAM" id="Phobius"/>
    </source>
</evidence>
<dbReference type="Pfam" id="PF02652">
    <property type="entry name" value="Lactate_perm"/>
    <property type="match status" value="2"/>
</dbReference>
<gene>
    <name evidence="8" type="ORF">J2744_000674</name>
</gene>
<feature type="transmembrane region" description="Helical" evidence="7">
    <location>
        <begin position="371"/>
        <end position="389"/>
    </location>
</feature>
<organism evidence="8 9">
    <name type="scientific">Halorubrum trapanicum</name>
    <dbReference type="NCBI Taxonomy" id="29284"/>
    <lineage>
        <taxon>Archaea</taxon>
        <taxon>Methanobacteriati</taxon>
        <taxon>Methanobacteriota</taxon>
        <taxon>Stenosarchaea group</taxon>
        <taxon>Halobacteria</taxon>
        <taxon>Halobacteriales</taxon>
        <taxon>Haloferacaceae</taxon>
        <taxon>Halorubrum</taxon>
    </lineage>
</organism>
<evidence type="ECO:0000256" key="6">
    <source>
        <dbReference type="ARBA" id="ARBA00023136"/>
    </source>
</evidence>
<dbReference type="AlphaFoldDB" id="A0A8J7RBQ9"/>
<evidence type="ECO:0000313" key="9">
    <source>
        <dbReference type="Proteomes" id="UP000770586"/>
    </source>
</evidence>
<feature type="transmembrane region" description="Helical" evidence="7">
    <location>
        <begin position="540"/>
        <end position="565"/>
    </location>
</feature>